<dbReference type="PANTHER" id="PTHR21450">
    <property type="entry name" value="PROTEIN ALTERED PHOSPHATE STARVATION RESPONSE 1"/>
    <property type="match status" value="1"/>
</dbReference>
<dbReference type="Pfam" id="PF04782">
    <property type="entry name" value="DUF632"/>
    <property type="match status" value="1"/>
</dbReference>
<accession>A0AAU9NXT2</accession>
<feature type="region of interest" description="Disordered" evidence="1">
    <location>
        <begin position="1"/>
        <end position="40"/>
    </location>
</feature>
<proteinExistence type="predicted"/>
<dbReference type="AlphaFoldDB" id="A0AAU9NXT2"/>
<protein>
    <recommendedName>
        <fullName evidence="2">DUF632 domain-containing protein</fullName>
    </recommendedName>
</protein>
<reference evidence="3 4" key="1">
    <citation type="submission" date="2022-01" db="EMBL/GenBank/DDBJ databases">
        <authorList>
            <person name="Xiong W."/>
            <person name="Schranz E."/>
        </authorList>
    </citation>
    <scope>NUCLEOTIDE SEQUENCE [LARGE SCALE GENOMIC DNA]</scope>
</reference>
<feature type="domain" description="DUF632" evidence="2">
    <location>
        <begin position="33"/>
        <end position="121"/>
    </location>
</feature>
<name>A0AAU9NXT2_9ASTR</name>
<organism evidence="3 4">
    <name type="scientific">Lactuca virosa</name>
    <dbReference type="NCBI Taxonomy" id="75947"/>
    <lineage>
        <taxon>Eukaryota</taxon>
        <taxon>Viridiplantae</taxon>
        <taxon>Streptophyta</taxon>
        <taxon>Embryophyta</taxon>
        <taxon>Tracheophyta</taxon>
        <taxon>Spermatophyta</taxon>
        <taxon>Magnoliopsida</taxon>
        <taxon>eudicotyledons</taxon>
        <taxon>Gunneridae</taxon>
        <taxon>Pentapetalae</taxon>
        <taxon>asterids</taxon>
        <taxon>campanulids</taxon>
        <taxon>Asterales</taxon>
        <taxon>Asteraceae</taxon>
        <taxon>Cichorioideae</taxon>
        <taxon>Cichorieae</taxon>
        <taxon>Lactucinae</taxon>
        <taxon>Lactuca</taxon>
    </lineage>
</organism>
<gene>
    <name evidence="3" type="ORF">LVIROSA_LOCUS28505</name>
</gene>
<dbReference type="EMBL" id="CAKMRJ010005412">
    <property type="protein sequence ID" value="CAH1442524.1"/>
    <property type="molecule type" value="Genomic_DNA"/>
</dbReference>
<evidence type="ECO:0000313" key="3">
    <source>
        <dbReference type="EMBL" id="CAH1442524.1"/>
    </source>
</evidence>
<comment type="caution">
    <text evidence="3">The sequence shown here is derived from an EMBL/GenBank/DDBJ whole genome shotgun (WGS) entry which is preliminary data.</text>
</comment>
<keyword evidence="4" id="KW-1185">Reference proteome</keyword>
<dbReference type="Proteomes" id="UP001157418">
    <property type="component" value="Unassembled WGS sequence"/>
</dbReference>
<feature type="compositionally biased region" description="Basic and acidic residues" evidence="1">
    <location>
        <begin position="18"/>
        <end position="40"/>
    </location>
</feature>
<dbReference type="InterPro" id="IPR006867">
    <property type="entry name" value="DUF632"/>
</dbReference>
<sequence length="162" mass="18915">MEDDKRRHVGGGGFCHRAVVESEKEPPLSSMKEDVESHTDHSTRVTTWKHLFKGYQISNHDEDNYAPKEKQSHYMILDNILAWEKKLYDKVKAGEEMKYVYKKKSASLNKLTKRGTSSDSLMRMIAKRTPTYVVDEIEVIAEHQIAVEALKRRLEEEEEAYR</sequence>
<evidence type="ECO:0000313" key="4">
    <source>
        <dbReference type="Proteomes" id="UP001157418"/>
    </source>
</evidence>
<dbReference type="PANTHER" id="PTHR21450:SF59">
    <property type="entry name" value="PROTEIN, PUTATIVE_ 48652-45869-RELATED"/>
    <property type="match status" value="1"/>
</dbReference>
<evidence type="ECO:0000259" key="2">
    <source>
        <dbReference type="Pfam" id="PF04782"/>
    </source>
</evidence>
<evidence type="ECO:0000256" key="1">
    <source>
        <dbReference type="SAM" id="MobiDB-lite"/>
    </source>
</evidence>